<feature type="domain" description="Transferrin receptor-like dimerisation" evidence="17">
    <location>
        <begin position="696"/>
        <end position="815"/>
    </location>
</feature>
<evidence type="ECO:0000256" key="14">
    <source>
        <dbReference type="ARBA" id="ARBA00068168"/>
    </source>
</evidence>
<evidence type="ECO:0000256" key="6">
    <source>
        <dbReference type="ARBA" id="ARBA00022723"/>
    </source>
</evidence>
<evidence type="ECO:0000313" key="19">
    <source>
        <dbReference type="EMBL" id="KAG8191639.1"/>
    </source>
</evidence>
<evidence type="ECO:0000256" key="2">
    <source>
        <dbReference type="ARBA" id="ARBA00004221"/>
    </source>
</evidence>
<dbReference type="InterPro" id="IPR036757">
    <property type="entry name" value="TFR-like_dimer_dom_sf"/>
</dbReference>
<evidence type="ECO:0000256" key="10">
    <source>
        <dbReference type="ARBA" id="ARBA00023049"/>
    </source>
</evidence>
<evidence type="ECO:0000256" key="11">
    <source>
        <dbReference type="ARBA" id="ARBA00023157"/>
    </source>
</evidence>
<keyword evidence="10" id="KW-0482">Metalloprotease</keyword>
<dbReference type="Pfam" id="PF04253">
    <property type="entry name" value="TFR_dimer"/>
    <property type="match status" value="1"/>
</dbReference>
<keyword evidence="20" id="KW-1185">Reference proteome</keyword>
<evidence type="ECO:0000256" key="1">
    <source>
        <dbReference type="ARBA" id="ARBA00001947"/>
    </source>
</evidence>
<keyword evidence="16" id="KW-0472">Membrane</keyword>
<dbReference type="CDD" id="cd02121">
    <property type="entry name" value="PA_GCPII_like"/>
    <property type="match status" value="1"/>
</dbReference>
<dbReference type="PANTHER" id="PTHR10404:SF77">
    <property type="entry name" value="GLUTAMATE CARBOXYPEPTIDASE 2 HOMOLOG"/>
    <property type="match status" value="1"/>
</dbReference>
<evidence type="ECO:0000256" key="7">
    <source>
        <dbReference type="ARBA" id="ARBA00022801"/>
    </source>
</evidence>
<comment type="similarity">
    <text evidence="3">Belongs to the peptidase M28 family. M28B subfamily.</text>
</comment>
<evidence type="ECO:0000256" key="13">
    <source>
        <dbReference type="ARBA" id="ARBA00059290"/>
    </source>
</evidence>
<dbReference type="CDD" id="cd08022">
    <property type="entry name" value="M28_PSMA_like"/>
    <property type="match status" value="1"/>
</dbReference>
<dbReference type="InterPro" id="IPR007484">
    <property type="entry name" value="Peptidase_M28"/>
</dbReference>
<keyword evidence="9" id="KW-0106">Calcium</keyword>
<dbReference type="GO" id="GO:0004180">
    <property type="term" value="F:carboxypeptidase activity"/>
    <property type="evidence" value="ECO:0007669"/>
    <property type="project" value="TreeGrafter"/>
</dbReference>
<dbReference type="GO" id="GO:0016324">
    <property type="term" value="C:apical plasma membrane"/>
    <property type="evidence" value="ECO:0007669"/>
    <property type="project" value="UniProtKB-SubCell"/>
</dbReference>
<dbReference type="Gene3D" id="3.50.30.30">
    <property type="match status" value="1"/>
</dbReference>
<dbReference type="PANTHER" id="PTHR10404">
    <property type="entry name" value="N-ACETYLATED-ALPHA-LINKED ACIDIC DIPEPTIDASE"/>
    <property type="match status" value="1"/>
</dbReference>
<sequence length="818" mass="92212">MKMSAQYRPYRNEDGMEAEQVTWGDQEVGDVEIYQRTTEDMRYSHRNMIVGTVGIILISGLVGVMIGYFGHTEHANCVPSLSVALHSVQEANPYVRRKIAQMVSAEEIEKYIKAYSSEPHVAGSSTDRHFAKNIKNEWLKHGMDRVEIVDYNVLLSVPDKEKSNVIKVVNNQNGDVHVFESPRKKNLNPAFSAYSRSGNITGNLVYVNYGQTSDFEYLKSLGIPLAGKIFIARHWKLPADEIVWNAQEFKAAGLILFPDPSKYNPPNLQSEPFPKSWWLPPSTARTDSILWNGAGDPLTPGYPATKGVNRLSIGSAVLPTLIVQPISYANAYELLKSLDGVDAPKEWAAGFNFTHKLGPLFQNPTYKVQMQVYNQLVDKTIYNVVGLIRGKTEPDRYVIIGGHRDAWAFGAVDAAGGTAALLELSRVYGRLLKEGWRPRRTIMFCSWGAEEYNLIGSTEWLEEHAKLLHGRAVAYVNADILVAGNASIRVVASPLLYNTVFNATKEVSNPNDHERQEGLKTVYDGWLVSFPNKRNQSNLLYPKFAQSVNIDDLDDDLPIKHVHNSNSSLLDSYLRNSMQLVRPKIRDMDMRGNYAPFFVHAGIPAVDVSYVDDFTMSSSSYPLHHTEFDSFEFVKNFLDPTFKYHATVTKILGELLRDLADSLFLPFNLFDYAQVLQDFYVNLHTNMKKTMEEHGIDLNHLEYAIKNFSSAAEKFHSSQEVVDLSDPMTVRRINDQLLILERAFLDPNGLPRNPYKKHIVMSPSESYLSSSSMFPGLLDEFANLELYPQDTESAELIKAHFSVLVFTIQSAAKVIQPV</sequence>
<proteinExistence type="inferred from homology"/>
<comment type="function">
    <text evidence="13">Aminopeptidase with broad substrate specificity. Has lower activity with substrates that have Asp or Glu in the P2' position, or Pro in the P3' position. Lacks activity with substrates that have both Pro in the P3' position and Asp or Glu in the P2' position. Lacks carboxypeptidase activity. Lacks dipeptidyl-peptidase IV type activity.</text>
</comment>
<name>A0AAV6V4N4_9ARAC</name>
<dbReference type="SUPFAM" id="SSF52025">
    <property type="entry name" value="PA domain"/>
    <property type="match status" value="1"/>
</dbReference>
<keyword evidence="11" id="KW-1015">Disulfide bond</keyword>
<evidence type="ECO:0000259" key="18">
    <source>
        <dbReference type="Pfam" id="PF04389"/>
    </source>
</evidence>
<dbReference type="GO" id="GO:0004177">
    <property type="term" value="F:aminopeptidase activity"/>
    <property type="evidence" value="ECO:0007669"/>
    <property type="project" value="UniProtKB-KW"/>
</dbReference>
<dbReference type="InterPro" id="IPR039373">
    <property type="entry name" value="Peptidase_M28B"/>
</dbReference>
<evidence type="ECO:0000256" key="16">
    <source>
        <dbReference type="SAM" id="Phobius"/>
    </source>
</evidence>
<keyword evidence="7" id="KW-0378">Hydrolase</keyword>
<gene>
    <name evidence="19" type="ORF">JTE90_012355</name>
</gene>
<dbReference type="Proteomes" id="UP000827092">
    <property type="component" value="Unassembled WGS sequence"/>
</dbReference>
<evidence type="ECO:0000256" key="4">
    <source>
        <dbReference type="ARBA" id="ARBA00022438"/>
    </source>
</evidence>
<dbReference type="GO" id="GO:0046872">
    <property type="term" value="F:metal ion binding"/>
    <property type="evidence" value="ECO:0007669"/>
    <property type="project" value="UniProtKB-KW"/>
</dbReference>
<evidence type="ECO:0000256" key="9">
    <source>
        <dbReference type="ARBA" id="ARBA00022837"/>
    </source>
</evidence>
<dbReference type="InterPro" id="IPR046450">
    <property type="entry name" value="PA_dom_sf"/>
</dbReference>
<keyword evidence="16" id="KW-1133">Transmembrane helix</keyword>
<dbReference type="GO" id="GO:0006508">
    <property type="term" value="P:proteolysis"/>
    <property type="evidence" value="ECO:0007669"/>
    <property type="project" value="UniProtKB-KW"/>
</dbReference>
<evidence type="ECO:0000256" key="5">
    <source>
        <dbReference type="ARBA" id="ARBA00022670"/>
    </source>
</evidence>
<protein>
    <recommendedName>
        <fullName evidence="14">Aminopeptidase NAALADL1</fullName>
    </recommendedName>
    <alternativeName>
        <fullName evidence="15">N-acetylated-alpha-linked acidic dipeptidase-like protein</fullName>
    </alternativeName>
</protein>
<dbReference type="SUPFAM" id="SSF47672">
    <property type="entry name" value="Transferrin receptor-like dimerisation domain"/>
    <property type="match status" value="1"/>
</dbReference>
<dbReference type="SUPFAM" id="SSF53187">
    <property type="entry name" value="Zn-dependent exopeptidases"/>
    <property type="match status" value="1"/>
</dbReference>
<organism evidence="19 20">
    <name type="scientific">Oedothorax gibbosus</name>
    <dbReference type="NCBI Taxonomy" id="931172"/>
    <lineage>
        <taxon>Eukaryota</taxon>
        <taxon>Metazoa</taxon>
        <taxon>Ecdysozoa</taxon>
        <taxon>Arthropoda</taxon>
        <taxon>Chelicerata</taxon>
        <taxon>Arachnida</taxon>
        <taxon>Araneae</taxon>
        <taxon>Araneomorphae</taxon>
        <taxon>Entelegynae</taxon>
        <taxon>Araneoidea</taxon>
        <taxon>Linyphiidae</taxon>
        <taxon>Erigoninae</taxon>
        <taxon>Oedothorax</taxon>
    </lineage>
</organism>
<evidence type="ECO:0000256" key="12">
    <source>
        <dbReference type="ARBA" id="ARBA00023180"/>
    </source>
</evidence>
<evidence type="ECO:0000259" key="17">
    <source>
        <dbReference type="Pfam" id="PF04253"/>
    </source>
</evidence>
<keyword evidence="12" id="KW-0325">Glycoprotein</keyword>
<feature type="domain" description="Peptidase M28" evidence="18">
    <location>
        <begin position="383"/>
        <end position="512"/>
    </location>
</feature>
<comment type="caution">
    <text evidence="19">The sequence shown here is derived from an EMBL/GenBank/DDBJ whole genome shotgun (WGS) entry which is preliminary data.</text>
</comment>
<keyword evidence="5" id="KW-0645">Protease</keyword>
<reference evidence="19 20" key="1">
    <citation type="journal article" date="2022" name="Nat. Ecol. Evol.">
        <title>A masculinizing supergene underlies an exaggerated male reproductive morph in a spider.</title>
        <authorList>
            <person name="Hendrickx F."/>
            <person name="De Corte Z."/>
            <person name="Sonet G."/>
            <person name="Van Belleghem S.M."/>
            <person name="Kostlbacher S."/>
            <person name="Vangestel C."/>
        </authorList>
    </citation>
    <scope>NUCLEOTIDE SEQUENCE [LARGE SCALE GENOMIC DNA]</scope>
    <source>
        <strain evidence="19">W744_W776</strain>
    </source>
</reference>
<dbReference type="FunFam" id="1.20.930.40:FF:000001">
    <property type="entry name" value="N-acetylated-alpha-linked acidic dipeptidase 2"/>
    <property type="match status" value="1"/>
</dbReference>
<dbReference type="Gene3D" id="1.20.930.40">
    <property type="entry name" value="Transferrin receptor-like, dimerisation domain"/>
    <property type="match status" value="1"/>
</dbReference>
<dbReference type="GO" id="GO:0008237">
    <property type="term" value="F:metallopeptidase activity"/>
    <property type="evidence" value="ECO:0007669"/>
    <property type="project" value="UniProtKB-KW"/>
</dbReference>
<evidence type="ECO:0000256" key="15">
    <source>
        <dbReference type="ARBA" id="ARBA00081462"/>
    </source>
</evidence>
<dbReference type="AlphaFoldDB" id="A0AAV6V4N4"/>
<feature type="transmembrane region" description="Helical" evidence="16">
    <location>
        <begin position="48"/>
        <end position="70"/>
    </location>
</feature>
<evidence type="ECO:0000313" key="20">
    <source>
        <dbReference type="Proteomes" id="UP000827092"/>
    </source>
</evidence>
<evidence type="ECO:0000256" key="3">
    <source>
        <dbReference type="ARBA" id="ARBA00005634"/>
    </source>
</evidence>
<keyword evidence="16" id="KW-0812">Transmembrane</keyword>
<dbReference type="Gene3D" id="3.40.630.10">
    <property type="entry name" value="Zn peptidases"/>
    <property type="match status" value="1"/>
</dbReference>
<dbReference type="EMBL" id="JAFNEN010000155">
    <property type="protein sequence ID" value="KAG8191639.1"/>
    <property type="molecule type" value="Genomic_DNA"/>
</dbReference>
<accession>A0AAV6V4N4</accession>
<evidence type="ECO:0000256" key="8">
    <source>
        <dbReference type="ARBA" id="ARBA00022833"/>
    </source>
</evidence>
<comment type="cofactor">
    <cofactor evidence="1">
        <name>Zn(2+)</name>
        <dbReference type="ChEBI" id="CHEBI:29105"/>
    </cofactor>
</comment>
<dbReference type="Pfam" id="PF04389">
    <property type="entry name" value="Peptidase_M28"/>
    <property type="match status" value="1"/>
</dbReference>
<dbReference type="InterPro" id="IPR007365">
    <property type="entry name" value="TFR-like_dimer_dom"/>
</dbReference>
<keyword evidence="4" id="KW-0031">Aminopeptidase</keyword>
<keyword evidence="6" id="KW-0479">Metal-binding</keyword>
<comment type="subcellular location">
    <subcellularLocation>
        <location evidence="2">Apical cell membrane</location>
    </subcellularLocation>
</comment>
<keyword evidence="8" id="KW-0862">Zinc</keyword>
<dbReference type="FunFam" id="3.40.630.10:FF:000101">
    <property type="entry name" value="N-acetylated alpha-linked acidic dipeptidase like 1"/>
    <property type="match status" value="1"/>
</dbReference>